<name>A0ABS8NT15_9XANT</name>
<dbReference type="InterPro" id="IPR002104">
    <property type="entry name" value="Integrase_catalytic"/>
</dbReference>
<accession>A0ABS8NT15</accession>
<evidence type="ECO:0000256" key="2">
    <source>
        <dbReference type="ARBA" id="ARBA00023172"/>
    </source>
</evidence>
<keyword evidence="6" id="KW-1185">Reference proteome</keyword>
<evidence type="ECO:0000256" key="3">
    <source>
        <dbReference type="SAM" id="MobiDB-lite"/>
    </source>
</evidence>
<keyword evidence="2" id="KW-0233">DNA recombination</keyword>
<dbReference type="PANTHER" id="PTHR30349:SF64">
    <property type="entry name" value="PROPHAGE INTEGRASE INTD-RELATED"/>
    <property type="match status" value="1"/>
</dbReference>
<reference evidence="5" key="1">
    <citation type="submission" date="2021-02" db="EMBL/GenBank/DDBJ databases">
        <title>Copper resistance gene diversity in local Xanthomonas species at agrochemical polluted sites in Trinidad, Trinidad and Tobago.</title>
        <authorList>
            <person name="Ramnarine S.D.B.J."/>
            <person name="Ramsubhag A."/>
            <person name="Jayaraman J."/>
        </authorList>
    </citation>
    <scope>NUCLEOTIDE SEQUENCE</scope>
    <source>
        <strain evidence="5">CaNP6A</strain>
    </source>
</reference>
<sequence length="125" mass="14137">MDTSQSVIFYDLEMSRKHWAYQFPAPRRSVDPRGGADRRHHVDEKGLQRAVKAACRQAGLDKPANCHTLRHAFATHRLEAGYDIRTVQELLGHTDVATTRLYTHVLGRGAPEVRSPLDRQPLAGR</sequence>
<dbReference type="PANTHER" id="PTHR30349">
    <property type="entry name" value="PHAGE INTEGRASE-RELATED"/>
    <property type="match status" value="1"/>
</dbReference>
<evidence type="ECO:0000256" key="1">
    <source>
        <dbReference type="ARBA" id="ARBA00022908"/>
    </source>
</evidence>
<dbReference type="EMBL" id="JAFFQI010000186">
    <property type="protein sequence ID" value="MCD0266220.1"/>
    <property type="molecule type" value="Genomic_DNA"/>
</dbReference>
<proteinExistence type="predicted"/>
<feature type="domain" description="Tyr recombinase" evidence="4">
    <location>
        <begin position="1"/>
        <end position="118"/>
    </location>
</feature>
<evidence type="ECO:0000313" key="6">
    <source>
        <dbReference type="Proteomes" id="UP001430396"/>
    </source>
</evidence>
<feature type="compositionally biased region" description="Basic and acidic residues" evidence="3">
    <location>
        <begin position="28"/>
        <end position="45"/>
    </location>
</feature>
<evidence type="ECO:0000259" key="4">
    <source>
        <dbReference type="PROSITE" id="PS51898"/>
    </source>
</evidence>
<dbReference type="PROSITE" id="PS51898">
    <property type="entry name" value="TYR_RECOMBINASE"/>
    <property type="match status" value="1"/>
</dbReference>
<evidence type="ECO:0000313" key="5">
    <source>
        <dbReference type="EMBL" id="MCD0266220.1"/>
    </source>
</evidence>
<gene>
    <name evidence="5" type="ORF">JWH11_07145</name>
</gene>
<organism evidence="5 6">
    <name type="scientific">Xanthomonas melonis</name>
    <dbReference type="NCBI Taxonomy" id="56456"/>
    <lineage>
        <taxon>Bacteria</taxon>
        <taxon>Pseudomonadati</taxon>
        <taxon>Pseudomonadota</taxon>
        <taxon>Gammaproteobacteria</taxon>
        <taxon>Lysobacterales</taxon>
        <taxon>Lysobacteraceae</taxon>
        <taxon>Xanthomonas</taxon>
    </lineage>
</organism>
<keyword evidence="1" id="KW-0229">DNA integration</keyword>
<dbReference type="Pfam" id="PF00589">
    <property type="entry name" value="Phage_integrase"/>
    <property type="match status" value="1"/>
</dbReference>
<protein>
    <submittedName>
        <fullName evidence="5">Tyrosine-type recombinase/integrase</fullName>
    </submittedName>
</protein>
<feature type="region of interest" description="Disordered" evidence="3">
    <location>
        <begin position="26"/>
        <end position="45"/>
    </location>
</feature>
<comment type="caution">
    <text evidence="5">The sequence shown here is derived from an EMBL/GenBank/DDBJ whole genome shotgun (WGS) entry which is preliminary data.</text>
</comment>
<dbReference type="Gene3D" id="1.10.443.10">
    <property type="entry name" value="Intergrase catalytic core"/>
    <property type="match status" value="1"/>
</dbReference>
<dbReference type="InterPro" id="IPR050090">
    <property type="entry name" value="Tyrosine_recombinase_XerCD"/>
</dbReference>
<dbReference type="Proteomes" id="UP001430396">
    <property type="component" value="Unassembled WGS sequence"/>
</dbReference>
<dbReference type="SUPFAM" id="SSF56349">
    <property type="entry name" value="DNA breaking-rejoining enzymes"/>
    <property type="match status" value="1"/>
</dbReference>
<dbReference type="InterPro" id="IPR011010">
    <property type="entry name" value="DNA_brk_join_enz"/>
</dbReference>
<dbReference type="InterPro" id="IPR013762">
    <property type="entry name" value="Integrase-like_cat_sf"/>
</dbReference>